<evidence type="ECO:0000256" key="3">
    <source>
        <dbReference type="ARBA" id="ARBA00022679"/>
    </source>
</evidence>
<keyword evidence="6" id="KW-1133">Transmembrane helix</keyword>
<sequence>MKGLAWTSYIWLIYWPYTMLAYLPARQWQDWGWLLLGVFFLGLYILVTSKPRWRRFALPAELGVTALFAWFAGNAWLLIFVAWQVPFLLARSPQSQKRFWAFLGGYGLILGLSLLTRPVTLTATTTVGWVFPILSPFLSYYFARQVFQIRAMRQTNRRLEAIIQRDERERIARDLHDTLGQSFSLIAIKTELAKKLLVKAPEQVTAELDDIARTSRQDLQLVREIVKGLHEPSLSELLLAQSKALAAANVLLETVGETAAAQWPTAVQGILAAVLREALTNVMRHAHASQVTLRFMETPADYQVFVQDDGNGQRYQRFGSNGLQNMQSRLAAVNGTFNIGTNHIGTLLTLTLPKGEQK</sequence>
<dbReference type="AlphaFoldDB" id="A0A0R1H1N0"/>
<keyword evidence="3" id="KW-0808">Transferase</keyword>
<dbReference type="InterPro" id="IPR011712">
    <property type="entry name" value="Sig_transdc_His_kin_sub3_dim/P"/>
</dbReference>
<evidence type="ECO:0000256" key="4">
    <source>
        <dbReference type="ARBA" id="ARBA00022777"/>
    </source>
</evidence>
<dbReference type="PANTHER" id="PTHR24421:SF63">
    <property type="entry name" value="SENSOR HISTIDINE KINASE DESK"/>
    <property type="match status" value="1"/>
</dbReference>
<proteinExistence type="predicted"/>
<reference evidence="8 9" key="1">
    <citation type="journal article" date="2015" name="Genome Announc.">
        <title>Expanding the biotechnology potential of lactobacilli through comparative genomics of 213 strains and associated genera.</title>
        <authorList>
            <person name="Sun Z."/>
            <person name="Harris H.M."/>
            <person name="McCann A."/>
            <person name="Guo C."/>
            <person name="Argimon S."/>
            <person name="Zhang W."/>
            <person name="Yang X."/>
            <person name="Jeffery I.B."/>
            <person name="Cooney J.C."/>
            <person name="Kagawa T.F."/>
            <person name="Liu W."/>
            <person name="Song Y."/>
            <person name="Salvetti E."/>
            <person name="Wrobel A."/>
            <person name="Rasinkangas P."/>
            <person name="Parkhill J."/>
            <person name="Rea M.C."/>
            <person name="O'Sullivan O."/>
            <person name="Ritari J."/>
            <person name="Douillard F.P."/>
            <person name="Paul Ross R."/>
            <person name="Yang R."/>
            <person name="Briner A.E."/>
            <person name="Felis G.E."/>
            <person name="de Vos W.M."/>
            <person name="Barrangou R."/>
            <person name="Klaenhammer T.R."/>
            <person name="Caufield P.W."/>
            <person name="Cui Y."/>
            <person name="Zhang H."/>
            <person name="O'Toole P.W."/>
        </authorList>
    </citation>
    <scope>NUCLEOTIDE SEQUENCE [LARGE SCALE GENOMIC DNA]</scope>
    <source>
        <strain evidence="8 9">DSM 20003</strain>
    </source>
</reference>
<dbReference type="GO" id="GO:0000155">
    <property type="term" value="F:phosphorelay sensor kinase activity"/>
    <property type="evidence" value="ECO:0007669"/>
    <property type="project" value="InterPro"/>
</dbReference>
<keyword evidence="9" id="KW-1185">Reference proteome</keyword>
<dbReference type="Proteomes" id="UP000051461">
    <property type="component" value="Unassembled WGS sequence"/>
</dbReference>
<evidence type="ECO:0000259" key="7">
    <source>
        <dbReference type="Pfam" id="PF07730"/>
    </source>
</evidence>
<dbReference type="CDD" id="cd16917">
    <property type="entry name" value="HATPase_UhpB-NarQ-NarX-like"/>
    <property type="match status" value="1"/>
</dbReference>
<evidence type="ECO:0000313" key="8">
    <source>
        <dbReference type="EMBL" id="KRK40508.1"/>
    </source>
</evidence>
<feature type="transmembrane region" description="Helical" evidence="6">
    <location>
        <begin position="121"/>
        <end position="143"/>
    </location>
</feature>
<evidence type="ECO:0000313" key="9">
    <source>
        <dbReference type="Proteomes" id="UP000051461"/>
    </source>
</evidence>
<comment type="catalytic activity">
    <reaction evidence="1">
        <text>ATP + protein L-histidine = ADP + protein N-phospho-L-histidine.</text>
        <dbReference type="EC" id="2.7.13.3"/>
    </reaction>
</comment>
<comment type="caution">
    <text evidence="8">The sequence shown here is derived from an EMBL/GenBank/DDBJ whole genome shotgun (WGS) entry which is preliminary data.</text>
</comment>
<feature type="transmembrane region" description="Helical" evidence="6">
    <location>
        <begin position="99"/>
        <end position="115"/>
    </location>
</feature>
<dbReference type="STRING" id="1423726.FC07_GL000277"/>
<feature type="transmembrane region" description="Helical" evidence="6">
    <location>
        <begin position="31"/>
        <end position="47"/>
    </location>
</feature>
<dbReference type="Gene3D" id="1.20.5.1930">
    <property type="match status" value="1"/>
</dbReference>
<dbReference type="GO" id="GO:0046983">
    <property type="term" value="F:protein dimerization activity"/>
    <property type="evidence" value="ECO:0007669"/>
    <property type="project" value="InterPro"/>
</dbReference>
<dbReference type="PATRIC" id="fig|1423726.3.peg.287"/>
<name>A0A0R1H1N0_9LACO</name>
<dbReference type="SUPFAM" id="SSF55874">
    <property type="entry name" value="ATPase domain of HSP90 chaperone/DNA topoisomerase II/histidine kinase"/>
    <property type="match status" value="1"/>
</dbReference>
<evidence type="ECO:0000256" key="1">
    <source>
        <dbReference type="ARBA" id="ARBA00000085"/>
    </source>
</evidence>
<keyword evidence="4 8" id="KW-0418">Kinase</keyword>
<feature type="transmembrane region" description="Helical" evidence="6">
    <location>
        <begin position="67"/>
        <end position="87"/>
    </location>
</feature>
<evidence type="ECO:0000256" key="2">
    <source>
        <dbReference type="ARBA" id="ARBA00012438"/>
    </source>
</evidence>
<dbReference type="EMBL" id="AZDA01000011">
    <property type="protein sequence ID" value="KRK40508.1"/>
    <property type="molecule type" value="Genomic_DNA"/>
</dbReference>
<feature type="domain" description="Signal transduction histidine kinase subgroup 3 dimerisation and phosphoacceptor" evidence="7">
    <location>
        <begin position="167"/>
        <end position="233"/>
    </location>
</feature>
<dbReference type="GO" id="GO:0016020">
    <property type="term" value="C:membrane"/>
    <property type="evidence" value="ECO:0007669"/>
    <property type="project" value="InterPro"/>
</dbReference>
<gene>
    <name evidence="8" type="ORF">FC07_GL000277</name>
</gene>
<dbReference type="EC" id="2.7.13.3" evidence="2"/>
<organism evidence="8 9">
    <name type="scientific">Loigolactobacillus bifermentans DSM 20003</name>
    <dbReference type="NCBI Taxonomy" id="1423726"/>
    <lineage>
        <taxon>Bacteria</taxon>
        <taxon>Bacillati</taxon>
        <taxon>Bacillota</taxon>
        <taxon>Bacilli</taxon>
        <taxon>Lactobacillales</taxon>
        <taxon>Lactobacillaceae</taxon>
        <taxon>Loigolactobacillus</taxon>
    </lineage>
</organism>
<keyword evidence="5" id="KW-0902">Two-component regulatory system</keyword>
<evidence type="ECO:0000256" key="5">
    <source>
        <dbReference type="ARBA" id="ARBA00023012"/>
    </source>
</evidence>
<dbReference type="InterPro" id="IPR036890">
    <property type="entry name" value="HATPase_C_sf"/>
</dbReference>
<keyword evidence="6" id="KW-0472">Membrane</keyword>
<dbReference type="PANTHER" id="PTHR24421">
    <property type="entry name" value="NITRATE/NITRITE SENSOR PROTEIN NARX-RELATED"/>
    <property type="match status" value="1"/>
</dbReference>
<evidence type="ECO:0000256" key="6">
    <source>
        <dbReference type="SAM" id="Phobius"/>
    </source>
</evidence>
<dbReference type="Pfam" id="PF07730">
    <property type="entry name" value="HisKA_3"/>
    <property type="match status" value="1"/>
</dbReference>
<keyword evidence="6" id="KW-0812">Transmembrane</keyword>
<dbReference type="InterPro" id="IPR050482">
    <property type="entry name" value="Sensor_HK_TwoCompSys"/>
</dbReference>
<protein>
    <recommendedName>
        <fullName evidence="2">histidine kinase</fullName>
        <ecNumber evidence="2">2.7.13.3</ecNumber>
    </recommendedName>
</protein>
<dbReference type="Gene3D" id="3.30.565.10">
    <property type="entry name" value="Histidine kinase-like ATPase, C-terminal domain"/>
    <property type="match status" value="1"/>
</dbReference>
<feature type="transmembrane region" description="Helical" evidence="6">
    <location>
        <begin position="6"/>
        <end position="24"/>
    </location>
</feature>
<accession>A0A0R1H1N0</accession>